<gene>
    <name evidence="1" type="ORF">TCNE_LOCUS3734</name>
</gene>
<evidence type="ECO:0000313" key="3">
    <source>
        <dbReference type="WBParaSite" id="TCNE_0000373401-mRNA-1"/>
    </source>
</evidence>
<dbReference type="AlphaFoldDB" id="A0A183U5G4"/>
<evidence type="ECO:0000313" key="1">
    <source>
        <dbReference type="EMBL" id="VDM29451.1"/>
    </source>
</evidence>
<sequence length="69" mass="7788">MQTAAVETAPPKVSSYCSAEIRSLILITTVVFVELTVETVEPRVEAKSKKFIDDNNHTVDEQQNRDKCY</sequence>
<dbReference type="Proteomes" id="UP000050794">
    <property type="component" value="Unassembled WGS sequence"/>
</dbReference>
<proteinExistence type="predicted"/>
<evidence type="ECO:0000313" key="2">
    <source>
        <dbReference type="Proteomes" id="UP000050794"/>
    </source>
</evidence>
<keyword evidence="2" id="KW-1185">Reference proteome</keyword>
<reference evidence="1 2" key="2">
    <citation type="submission" date="2018-11" db="EMBL/GenBank/DDBJ databases">
        <authorList>
            <consortium name="Pathogen Informatics"/>
        </authorList>
    </citation>
    <scope>NUCLEOTIDE SEQUENCE [LARGE SCALE GENOMIC DNA]</scope>
</reference>
<reference evidence="3" key="1">
    <citation type="submission" date="2016-06" db="UniProtKB">
        <authorList>
            <consortium name="WormBaseParasite"/>
        </authorList>
    </citation>
    <scope>IDENTIFICATION</scope>
</reference>
<dbReference type="WBParaSite" id="TCNE_0000373401-mRNA-1">
    <property type="protein sequence ID" value="TCNE_0000373401-mRNA-1"/>
    <property type="gene ID" value="TCNE_0000373401"/>
</dbReference>
<organism evidence="2 3">
    <name type="scientific">Toxocara canis</name>
    <name type="common">Canine roundworm</name>
    <dbReference type="NCBI Taxonomy" id="6265"/>
    <lineage>
        <taxon>Eukaryota</taxon>
        <taxon>Metazoa</taxon>
        <taxon>Ecdysozoa</taxon>
        <taxon>Nematoda</taxon>
        <taxon>Chromadorea</taxon>
        <taxon>Rhabditida</taxon>
        <taxon>Spirurina</taxon>
        <taxon>Ascaridomorpha</taxon>
        <taxon>Ascaridoidea</taxon>
        <taxon>Toxocaridae</taxon>
        <taxon>Toxocara</taxon>
    </lineage>
</organism>
<protein>
    <submittedName>
        <fullName evidence="1 3">Uncharacterized protein</fullName>
    </submittedName>
</protein>
<accession>A0A183U5G4</accession>
<name>A0A183U5G4_TOXCA</name>
<dbReference type="EMBL" id="UYWY01005134">
    <property type="protein sequence ID" value="VDM29451.1"/>
    <property type="molecule type" value="Genomic_DNA"/>
</dbReference>